<dbReference type="InterPro" id="IPR014387">
    <property type="entry name" value="CDP_diag_ino_3_P_euk"/>
</dbReference>
<evidence type="ECO:0000313" key="12">
    <source>
        <dbReference type="Proteomes" id="UP001626550"/>
    </source>
</evidence>
<name>A0ABD2Q6Y2_9PLAT</name>
<keyword evidence="7" id="KW-0443">Lipid metabolism</keyword>
<dbReference type="GO" id="GO:0016020">
    <property type="term" value="C:membrane"/>
    <property type="evidence" value="ECO:0007669"/>
    <property type="project" value="UniProtKB-SubCell"/>
</dbReference>
<dbReference type="Proteomes" id="UP001626550">
    <property type="component" value="Unassembled WGS sequence"/>
</dbReference>
<accession>A0ABD2Q6Y2</accession>
<keyword evidence="9" id="KW-0594">Phospholipid biosynthesis</keyword>
<protein>
    <recommendedName>
        <fullName evidence="13">CDP-diacylglycerol--inositol 3-phosphatidyltransferase</fullName>
    </recommendedName>
</protein>
<evidence type="ECO:0000256" key="9">
    <source>
        <dbReference type="ARBA" id="ARBA00023209"/>
    </source>
</evidence>
<comment type="subcellular location">
    <subcellularLocation>
        <location evidence="1">Membrane</location>
        <topology evidence="1">Multi-pass membrane protein</topology>
    </subcellularLocation>
</comment>
<dbReference type="GO" id="GO:0008654">
    <property type="term" value="P:phospholipid biosynthetic process"/>
    <property type="evidence" value="ECO:0007669"/>
    <property type="project" value="UniProtKB-KW"/>
</dbReference>
<keyword evidence="12" id="KW-1185">Reference proteome</keyword>
<dbReference type="PANTHER" id="PTHR15362">
    <property type="entry name" value="PHOSPHATIDYLINOSITOL SYNTHASE"/>
    <property type="match status" value="1"/>
</dbReference>
<evidence type="ECO:0000313" key="11">
    <source>
        <dbReference type="EMBL" id="KAL3314486.1"/>
    </source>
</evidence>
<evidence type="ECO:0008006" key="13">
    <source>
        <dbReference type="Google" id="ProtNLM"/>
    </source>
</evidence>
<comment type="caution">
    <text evidence="11">The sequence shown here is derived from an EMBL/GenBank/DDBJ whole genome shotgun (WGS) entry which is preliminary data.</text>
</comment>
<dbReference type="InterPro" id="IPR043130">
    <property type="entry name" value="CDP-OH_PTrfase_TM_dom"/>
</dbReference>
<keyword evidence="6" id="KW-1133">Transmembrane helix</keyword>
<evidence type="ECO:0000256" key="1">
    <source>
        <dbReference type="ARBA" id="ARBA00004141"/>
    </source>
</evidence>
<gene>
    <name evidence="11" type="ORF">Ciccas_006899</name>
</gene>
<dbReference type="Gene3D" id="1.20.120.1760">
    <property type="match status" value="1"/>
</dbReference>
<keyword evidence="4" id="KW-0808">Transferase</keyword>
<dbReference type="PIRSF" id="PIRSF000848">
    <property type="entry name" value="CDP_diag_ino_3_P"/>
    <property type="match status" value="1"/>
</dbReference>
<dbReference type="PANTHER" id="PTHR15362:SF4">
    <property type="entry name" value="CDP-DIACYLGLYCEROL--INOSITOL 3-PHOSPHATIDYLTRANSFERASE"/>
    <property type="match status" value="1"/>
</dbReference>
<evidence type="ECO:0000256" key="3">
    <source>
        <dbReference type="ARBA" id="ARBA00022516"/>
    </source>
</evidence>
<proteinExistence type="inferred from homology"/>
<sequence length="167" mass="18802">MQVVDSFDLSVLLVGSKFGAMLDMLMDRVGTMTLISCLCVYYPNYLFYLQMSIAIDIASHWLHVHTSIAGGSTSHKAIDLDQNPILHIYYTNRKVLFGVCACNELFYSTLYLCYHTVGPFGIFKQIAYITAPVAILKTLLNLLHLYTASYNLASLDVKDRKDRKVSS</sequence>
<organism evidence="11 12">
    <name type="scientific">Cichlidogyrus casuarinus</name>
    <dbReference type="NCBI Taxonomy" id="1844966"/>
    <lineage>
        <taxon>Eukaryota</taxon>
        <taxon>Metazoa</taxon>
        <taxon>Spiralia</taxon>
        <taxon>Lophotrochozoa</taxon>
        <taxon>Platyhelminthes</taxon>
        <taxon>Monogenea</taxon>
        <taxon>Monopisthocotylea</taxon>
        <taxon>Dactylogyridea</taxon>
        <taxon>Ancyrocephalidae</taxon>
        <taxon>Cichlidogyrus</taxon>
    </lineage>
</organism>
<dbReference type="GO" id="GO:0016780">
    <property type="term" value="F:phosphotransferase activity, for other substituted phosphate groups"/>
    <property type="evidence" value="ECO:0007669"/>
    <property type="project" value="UniProtKB-ARBA"/>
</dbReference>
<evidence type="ECO:0000256" key="10">
    <source>
        <dbReference type="ARBA" id="ARBA00023264"/>
    </source>
</evidence>
<evidence type="ECO:0000256" key="2">
    <source>
        <dbReference type="ARBA" id="ARBA00010441"/>
    </source>
</evidence>
<keyword evidence="8" id="KW-0472">Membrane</keyword>
<keyword evidence="5" id="KW-0812">Transmembrane</keyword>
<evidence type="ECO:0000256" key="5">
    <source>
        <dbReference type="ARBA" id="ARBA00022692"/>
    </source>
</evidence>
<keyword evidence="3" id="KW-0444">Lipid biosynthesis</keyword>
<keyword evidence="10" id="KW-1208">Phospholipid metabolism</keyword>
<dbReference type="AlphaFoldDB" id="A0ABD2Q6Y2"/>
<evidence type="ECO:0000256" key="8">
    <source>
        <dbReference type="ARBA" id="ARBA00023136"/>
    </source>
</evidence>
<evidence type="ECO:0000256" key="6">
    <source>
        <dbReference type="ARBA" id="ARBA00022989"/>
    </source>
</evidence>
<evidence type="ECO:0000256" key="7">
    <source>
        <dbReference type="ARBA" id="ARBA00023098"/>
    </source>
</evidence>
<reference evidence="11 12" key="1">
    <citation type="submission" date="2024-11" db="EMBL/GenBank/DDBJ databases">
        <title>Adaptive evolution of stress response genes in parasites aligns with host niche diversity.</title>
        <authorList>
            <person name="Hahn C."/>
            <person name="Resl P."/>
        </authorList>
    </citation>
    <scope>NUCLEOTIDE SEQUENCE [LARGE SCALE GENOMIC DNA]</scope>
    <source>
        <strain evidence="11">EGGRZ-B1_66</strain>
        <tissue evidence="11">Body</tissue>
    </source>
</reference>
<dbReference type="EMBL" id="JBJKFK010000985">
    <property type="protein sequence ID" value="KAL3314486.1"/>
    <property type="molecule type" value="Genomic_DNA"/>
</dbReference>
<evidence type="ECO:0000256" key="4">
    <source>
        <dbReference type="ARBA" id="ARBA00022679"/>
    </source>
</evidence>
<comment type="similarity">
    <text evidence="2">Belongs to the CDP-alcohol phosphatidyltransferase class-I family.</text>
</comment>